<name>A0AC60W0K6_9ARCH</name>
<dbReference type="Proteomes" id="UP000559653">
    <property type="component" value="Unassembled WGS sequence"/>
</dbReference>
<gene>
    <name evidence="1" type="ORF">H2B03_08935</name>
</gene>
<organism evidence="1 2">
    <name type="scientific">Candidatus Nitrosomaritimum aestuariumsis</name>
    <dbReference type="NCBI Taxonomy" id="3342354"/>
    <lineage>
        <taxon>Archaea</taxon>
        <taxon>Nitrososphaerota</taxon>
        <taxon>Nitrososphaeria</taxon>
        <taxon>Nitrosopumilales</taxon>
        <taxon>Nitrosopumilaceae</taxon>
        <taxon>Candidatus Nitrosomaritimum</taxon>
    </lineage>
</organism>
<evidence type="ECO:0000313" key="2">
    <source>
        <dbReference type="Proteomes" id="UP000559653"/>
    </source>
</evidence>
<proteinExistence type="predicted"/>
<protein>
    <submittedName>
        <fullName evidence="1">Uncharacterized protein</fullName>
    </submittedName>
</protein>
<comment type="caution">
    <text evidence="1">The sequence shown here is derived from an EMBL/GenBank/DDBJ whole genome shotgun (WGS) entry which is preliminary data.</text>
</comment>
<evidence type="ECO:0000313" key="1">
    <source>
        <dbReference type="EMBL" id="MBA4453268.1"/>
    </source>
</evidence>
<reference evidence="1 2" key="1">
    <citation type="journal article" date="2020" name="Appl. Environ. Microbiol.">
        <title>Genomic Characteristics of a Novel Species of Ammonia-Oxidizing Archaea from the Jiulong River Estuary.</title>
        <authorList>
            <person name="Zou D."/>
            <person name="Wan R."/>
            <person name="Han L."/>
            <person name="Xu M.N."/>
            <person name="Liu Y."/>
            <person name="Liu H."/>
            <person name="Kao S.J."/>
            <person name="Li M."/>
        </authorList>
    </citation>
    <scope>NUCLEOTIDE SEQUENCE [LARGE SCALE GENOMIC DNA]</scope>
    <source>
        <strain evidence="1">W1bin1</strain>
    </source>
</reference>
<sequence length="126" mass="14481">MSELISYNTFGKFFDQVLGLDESIRFVAIHDGSFKAKYQNGVEGYFKEEEIKLSLSEAHNRWDSRKMLSFRIGEPKFAMAQYGKINRITIPLGSEGIILVTTELDADIERIVEGIIYARSKFFQTK</sequence>
<dbReference type="EMBL" id="JACEMZ010000100">
    <property type="protein sequence ID" value="MBA4453268.1"/>
    <property type="molecule type" value="Genomic_DNA"/>
</dbReference>
<accession>A0AC60W0K6</accession>